<organism evidence="12 13">
    <name type="scientific">Oxobacter pfennigii</name>
    <dbReference type="NCBI Taxonomy" id="36849"/>
    <lineage>
        <taxon>Bacteria</taxon>
        <taxon>Bacillati</taxon>
        <taxon>Bacillota</taxon>
        <taxon>Clostridia</taxon>
        <taxon>Eubacteriales</taxon>
        <taxon>Clostridiaceae</taxon>
        <taxon>Oxobacter</taxon>
    </lineage>
</organism>
<evidence type="ECO:0000256" key="1">
    <source>
        <dbReference type="ARBA" id="ARBA00004651"/>
    </source>
</evidence>
<dbReference type="CDD" id="cd12912">
    <property type="entry name" value="PDC2_MCP_like"/>
    <property type="match status" value="1"/>
</dbReference>
<evidence type="ECO:0000256" key="4">
    <source>
        <dbReference type="ARBA" id="ARBA00022692"/>
    </source>
</evidence>
<dbReference type="EMBL" id="LKET01000029">
    <property type="protein sequence ID" value="KPU44640.1"/>
    <property type="molecule type" value="Genomic_DNA"/>
</dbReference>
<proteinExistence type="inferred from homology"/>
<dbReference type="GO" id="GO:0007165">
    <property type="term" value="P:signal transduction"/>
    <property type="evidence" value="ECO:0007669"/>
    <property type="project" value="UniProtKB-KW"/>
</dbReference>
<keyword evidence="13" id="KW-1185">Reference proteome</keyword>
<protein>
    <submittedName>
        <fullName evidence="12">Methyl-accepting chemotaxis protein McpA</fullName>
    </submittedName>
</protein>
<dbReference type="Pfam" id="PF00672">
    <property type="entry name" value="HAMP"/>
    <property type="match status" value="1"/>
</dbReference>
<evidence type="ECO:0000256" key="6">
    <source>
        <dbReference type="ARBA" id="ARBA00023136"/>
    </source>
</evidence>
<dbReference type="SMART" id="SM00304">
    <property type="entry name" value="HAMP"/>
    <property type="match status" value="1"/>
</dbReference>
<keyword evidence="4" id="KW-0812">Transmembrane</keyword>
<dbReference type="InterPro" id="IPR004089">
    <property type="entry name" value="MCPsignal_dom"/>
</dbReference>
<evidence type="ECO:0000256" key="2">
    <source>
        <dbReference type="ARBA" id="ARBA00022475"/>
    </source>
</evidence>
<name>A0A0N8NTE9_9CLOT</name>
<sequence>MNAIWKDKNRSFISIRTKLVCVIVLLIALAVAAVEIYSYKGRASEIERTVKEEQLNTAILTASRLETEIAKTVSTLETAANNSVFSSDDKDSIIKELLAIKEQNHIFSTVFMTDSALNRLNEKGEISSLAGREYMQEVQKTKKTVISHEILISQATQKPSLMIATPVKVPGAPERYLGISVNIDNLQGIVAAGKKNDSNYSFAFDGKNGMVFAHPFQEYVGSLKFINPDEKDKALVPPELQAMVKEATAGHSGSQIYTFNGSKIIAAYTNIPGTSLGVSARMTYDEAMAPVMKERNSAFMITLITSLLSTIVALAGAKYIADPIRNIADQANIIASGDFTQSKTILVKGKDEIGHLQQDFRDMAGMLRSTMEQIGQAAAQIASASEELEASAEQSAQGAGQVAATVSQVAAGAMDQAKAANDTVQTVQAIGEEINGIAQHTCAVEDVSQSSASAALEGGKALRYAIDSITNINGIVQNTAGTIRSLENFSDRIIQIVDTIAGIASQTNLLALNAAIEAARAGEHGRGFSVVADEVRKLAEQAKESAGSIAQIIDEVQSQIQVAIDRMDKSAQEVFKGQEVVLAAGKSFEVIQQQIDDVHQAVQGITASVQVLSASGSKVTAAVEKIRDISNETAANSQTISAATEEQSAGIQEIASSAEALAQLSGQLESMLKQYKF</sequence>
<evidence type="ECO:0000259" key="10">
    <source>
        <dbReference type="PROSITE" id="PS50111"/>
    </source>
</evidence>
<evidence type="ECO:0000259" key="11">
    <source>
        <dbReference type="PROSITE" id="PS50885"/>
    </source>
</evidence>
<dbReference type="STRING" id="36849.OXPF_17260"/>
<dbReference type="GO" id="GO:0005886">
    <property type="term" value="C:plasma membrane"/>
    <property type="evidence" value="ECO:0007669"/>
    <property type="project" value="UniProtKB-SubCell"/>
</dbReference>
<feature type="domain" description="Methyl-accepting transducer" evidence="10">
    <location>
        <begin position="391"/>
        <end position="627"/>
    </location>
</feature>
<evidence type="ECO:0000256" key="5">
    <source>
        <dbReference type="ARBA" id="ARBA00022989"/>
    </source>
</evidence>
<dbReference type="InterPro" id="IPR003660">
    <property type="entry name" value="HAMP_dom"/>
</dbReference>
<dbReference type="InterPro" id="IPR033479">
    <property type="entry name" value="dCache_1"/>
</dbReference>
<dbReference type="SUPFAM" id="SSF58104">
    <property type="entry name" value="Methyl-accepting chemotaxis protein (MCP) signaling domain"/>
    <property type="match status" value="1"/>
</dbReference>
<dbReference type="CDD" id="cd11386">
    <property type="entry name" value="MCP_signal"/>
    <property type="match status" value="1"/>
</dbReference>
<dbReference type="GO" id="GO:0006935">
    <property type="term" value="P:chemotaxis"/>
    <property type="evidence" value="ECO:0007669"/>
    <property type="project" value="UniProtKB-KW"/>
</dbReference>
<evidence type="ECO:0000256" key="8">
    <source>
        <dbReference type="ARBA" id="ARBA00029447"/>
    </source>
</evidence>
<dbReference type="Gene3D" id="6.10.340.10">
    <property type="match status" value="1"/>
</dbReference>
<dbReference type="PROSITE" id="PS50885">
    <property type="entry name" value="HAMP"/>
    <property type="match status" value="1"/>
</dbReference>
<dbReference type="PATRIC" id="fig|36849.3.peg.1819"/>
<dbReference type="Gene3D" id="3.30.450.20">
    <property type="entry name" value="PAS domain"/>
    <property type="match status" value="1"/>
</dbReference>
<keyword evidence="5" id="KW-1133">Transmembrane helix</keyword>
<evidence type="ECO:0000256" key="3">
    <source>
        <dbReference type="ARBA" id="ARBA00022500"/>
    </source>
</evidence>
<comment type="caution">
    <text evidence="12">The sequence shown here is derived from an EMBL/GenBank/DDBJ whole genome shotgun (WGS) entry which is preliminary data.</text>
</comment>
<reference evidence="12 13" key="1">
    <citation type="submission" date="2015-09" db="EMBL/GenBank/DDBJ databases">
        <title>Genome sequence of Oxobacter pfennigii DSM 3222.</title>
        <authorList>
            <person name="Poehlein A."/>
            <person name="Bengelsdorf F.R."/>
            <person name="Schiel-Bengelsdorf B."/>
            <person name="Duerre P."/>
            <person name="Daniel R."/>
        </authorList>
    </citation>
    <scope>NUCLEOTIDE SEQUENCE [LARGE SCALE GENOMIC DNA]</scope>
    <source>
        <strain evidence="12 13">DSM 3222</strain>
    </source>
</reference>
<dbReference type="PANTHER" id="PTHR32089:SF112">
    <property type="entry name" value="LYSOZYME-LIKE PROTEIN-RELATED"/>
    <property type="match status" value="1"/>
</dbReference>
<dbReference type="Pfam" id="PF00015">
    <property type="entry name" value="MCPsignal"/>
    <property type="match status" value="1"/>
</dbReference>
<comment type="similarity">
    <text evidence="8">Belongs to the methyl-accepting chemotaxis (MCP) protein family.</text>
</comment>
<feature type="domain" description="HAMP" evidence="11">
    <location>
        <begin position="318"/>
        <end position="372"/>
    </location>
</feature>
<evidence type="ECO:0000313" key="13">
    <source>
        <dbReference type="Proteomes" id="UP000050326"/>
    </source>
</evidence>
<evidence type="ECO:0000313" key="12">
    <source>
        <dbReference type="EMBL" id="KPU44640.1"/>
    </source>
</evidence>
<evidence type="ECO:0000256" key="9">
    <source>
        <dbReference type="PROSITE-ProRule" id="PRU00284"/>
    </source>
</evidence>
<comment type="subcellular location">
    <subcellularLocation>
        <location evidence="1">Cell membrane</location>
        <topology evidence="1">Multi-pass membrane protein</topology>
    </subcellularLocation>
</comment>
<dbReference type="AlphaFoldDB" id="A0A0N8NTE9"/>
<keyword evidence="7 9" id="KW-0807">Transducer</keyword>
<keyword evidence="2" id="KW-1003">Cell membrane</keyword>
<gene>
    <name evidence="12" type="primary">mcpA_2</name>
    <name evidence="12" type="ORF">OXPF_17260</name>
</gene>
<evidence type="ECO:0000256" key="7">
    <source>
        <dbReference type="ARBA" id="ARBA00023224"/>
    </source>
</evidence>
<dbReference type="CDD" id="cd06225">
    <property type="entry name" value="HAMP"/>
    <property type="match status" value="1"/>
</dbReference>
<keyword evidence="6" id="KW-0472">Membrane</keyword>
<dbReference type="SMART" id="SM00283">
    <property type="entry name" value="MA"/>
    <property type="match status" value="1"/>
</dbReference>
<dbReference type="Pfam" id="PF02743">
    <property type="entry name" value="dCache_1"/>
    <property type="match status" value="1"/>
</dbReference>
<keyword evidence="3" id="KW-0145">Chemotaxis</keyword>
<accession>A0A0N8NTE9</accession>
<dbReference type="Proteomes" id="UP000050326">
    <property type="component" value="Unassembled WGS sequence"/>
</dbReference>
<dbReference type="RefSeq" id="WP_054874783.1">
    <property type="nucleotide sequence ID" value="NZ_LKET01000029.1"/>
</dbReference>
<dbReference type="OrthoDB" id="9762005at2"/>
<dbReference type="PANTHER" id="PTHR32089">
    <property type="entry name" value="METHYL-ACCEPTING CHEMOTAXIS PROTEIN MCPB"/>
    <property type="match status" value="1"/>
</dbReference>
<dbReference type="Gene3D" id="1.10.287.950">
    <property type="entry name" value="Methyl-accepting chemotaxis protein"/>
    <property type="match status" value="1"/>
</dbReference>
<dbReference type="PROSITE" id="PS50111">
    <property type="entry name" value="CHEMOTAXIS_TRANSDUC_2"/>
    <property type="match status" value="1"/>
</dbReference>